<dbReference type="Gene3D" id="1.10.10.440">
    <property type="entry name" value="FF domain"/>
    <property type="match status" value="5"/>
</dbReference>
<feature type="domain" description="WW" evidence="11">
    <location>
        <begin position="252"/>
        <end position="285"/>
    </location>
</feature>
<evidence type="ECO:0000256" key="7">
    <source>
        <dbReference type="ARBA" id="ARBA00061317"/>
    </source>
</evidence>
<evidence type="ECO:0008006" key="15">
    <source>
        <dbReference type="Google" id="ProtNLM"/>
    </source>
</evidence>
<dbReference type="GO" id="GO:0003723">
    <property type="term" value="F:RNA binding"/>
    <property type="evidence" value="ECO:0007669"/>
    <property type="project" value="TreeGrafter"/>
</dbReference>
<comment type="function">
    <text evidence="6">Binds the phosphorylated C-terminal domain (CTD) of the largest subunit of RNA polymerase II and functions as a scaffold for RNA processing machineries. May be involved in pre-mRNA splicing.</text>
</comment>
<feature type="region of interest" description="Disordered" evidence="10">
    <location>
        <begin position="886"/>
        <end position="1032"/>
    </location>
</feature>
<dbReference type="SUPFAM" id="SSF51045">
    <property type="entry name" value="WW domain"/>
    <property type="match status" value="2"/>
</dbReference>
<comment type="subunit">
    <text evidence="8">Interacts (via the WW domains) with the phosphorylated C-terminal domain of NRPB1 (via CTD domain).</text>
</comment>
<dbReference type="PROSITE" id="PS51676">
    <property type="entry name" value="FF"/>
    <property type="match status" value="4"/>
</dbReference>
<dbReference type="FunFam" id="1.10.10.440:FF:000024">
    <property type="entry name" value="Pre-mRNA-processing protein 40A"/>
    <property type="match status" value="1"/>
</dbReference>
<feature type="compositionally biased region" description="Acidic residues" evidence="10">
    <location>
        <begin position="924"/>
        <end position="935"/>
    </location>
</feature>
<dbReference type="SMART" id="SM00441">
    <property type="entry name" value="FF"/>
    <property type="match status" value="5"/>
</dbReference>
<dbReference type="FunFam" id="1.10.10.440:FF:000013">
    <property type="entry name" value="pre-mRNA-processing protein 40A isoform X1"/>
    <property type="match status" value="1"/>
</dbReference>
<dbReference type="CDD" id="cd00201">
    <property type="entry name" value="WW"/>
    <property type="match status" value="2"/>
</dbReference>
<protein>
    <recommendedName>
        <fullName evidence="15">Pre-mRNA-processing protein 40A</fullName>
    </recommendedName>
</protein>
<keyword evidence="14" id="KW-1185">Reference proteome</keyword>
<evidence type="ECO:0000256" key="5">
    <source>
        <dbReference type="ARBA" id="ARBA00023242"/>
    </source>
</evidence>
<accession>A0AAN7JL57</accession>
<dbReference type="InterPro" id="IPR039726">
    <property type="entry name" value="Prp40-like"/>
</dbReference>
<evidence type="ECO:0000256" key="10">
    <source>
        <dbReference type="SAM" id="MobiDB-lite"/>
    </source>
</evidence>
<dbReference type="SMART" id="SM00456">
    <property type="entry name" value="WW"/>
    <property type="match status" value="2"/>
</dbReference>
<evidence type="ECO:0000259" key="12">
    <source>
        <dbReference type="PROSITE" id="PS51676"/>
    </source>
</evidence>
<dbReference type="FunFam" id="1.10.10.440:FF:000026">
    <property type="entry name" value="Pre-mRNA-processing protein 40A"/>
    <property type="match status" value="1"/>
</dbReference>
<dbReference type="FunFam" id="1.10.10.440:FF:000022">
    <property type="entry name" value="Pre-mRNA-processing protein 40A"/>
    <property type="match status" value="1"/>
</dbReference>
<evidence type="ECO:0000256" key="9">
    <source>
        <dbReference type="SAM" id="Coils"/>
    </source>
</evidence>
<name>A0AAN7JL57_9MYRT</name>
<comment type="caution">
    <text evidence="13">The sequence shown here is derived from an EMBL/GenBank/DDBJ whole genome shotgun (WGS) entry which is preliminary data.</text>
</comment>
<comment type="similarity">
    <text evidence="7">Belongs to the PRPF40 family.</text>
</comment>
<feature type="compositionally biased region" description="Basic and acidic residues" evidence="10">
    <location>
        <begin position="995"/>
        <end position="1007"/>
    </location>
</feature>
<dbReference type="InterPro" id="IPR001202">
    <property type="entry name" value="WW_dom"/>
</dbReference>
<evidence type="ECO:0000256" key="8">
    <source>
        <dbReference type="ARBA" id="ARBA00064817"/>
    </source>
</evidence>
<dbReference type="GO" id="GO:0005685">
    <property type="term" value="C:U1 snRNP"/>
    <property type="evidence" value="ECO:0007669"/>
    <property type="project" value="TreeGrafter"/>
</dbReference>
<dbReference type="AlphaFoldDB" id="A0AAN7JL57"/>
<sequence>MELTHIEWKMTLSSVPILSVKTCPRTSFWMNSNKMPFFNKSLFFLLQSLETCYSAEMSNNSQFSGFQPVQPPGVIPTDPAHSYAHPMPVQPFPAIPAANMGFTSLPQQSQFHNSSVLPPRPHYPIQKSLLPPGITVPNPQMNNQVAPDLSFPQLTAPAPANFASSSIGVVAPLPSSYTFSPHGLQNQVNLAASRPLVQYTPMPLPHVSVSLEEQSRLTPGSTPTSSIKPISEASSVSEAVATEPNVQLAAGVQGPIDWIEHTSPDGRRYYYNKKTKQSTWQKPFELMTAIERADASTDWREYKSADGRMYYYNMATKQSKWEMPQEMKLARERATKNDIVEAPLETRVTNEAATSVEESSLKSEASSSIQASRNDAQPAVMSTSAISSINTASTFTTSVNEVSLENTKQDVSAAEMAQIATETANIVRMPEANSGDLVAKKVGYSEISAHKKSKDAEAMDEKAEITLEDKLVNQEPLPYANKLEARNAFKALLEAANVGSDWTWERAMRVIITDKRYGALKSLGERKEVFNEFVSQKKRQESEEKRIKQKKAREDFRKMLEECKELTSSSRWSKIVHLFEDDERFKAIERERDRKDLFGDYIDELEKQERAKAAEDRKRNVMEYRQFLESCNFITASSQWRKVQDRLEADERCSRLEKIDRLEIFQEYLRDLEREEEEQRNIQKEGLRKVERKNRDEFRRLIEEHVASGIITARTHWRDYSLKIKDLPEYVAVASNKSGSNPKELFEDVVEELEKKYEDDKAQIEGAAKLRKVDFSATMTLEELKTAIADDLPSTPISDTNFKLAFDELLEKARKKEEKEAKKRRRLGDKFFDLLQSIREITISSTWEDCRHLVERSQEYSSIKDENSCREIFDEYIAALNEKEKEYERRHKEEKERDRERHERERIKGGDRRGKDRHNRNEEESQDDTINDDNAADANDNYLSVKRRKSSKDIDRERKHHKSRHDAPDDSNETETDQSRRSSHRHSRDHKKSKQRELSPESAGEDRHKRHKKDPMNRSRNPEELEDGEFNS</sequence>
<dbReference type="EMBL" id="JAXIOK010000019">
    <property type="protein sequence ID" value="KAK4747835.1"/>
    <property type="molecule type" value="Genomic_DNA"/>
</dbReference>
<dbReference type="GO" id="GO:0045292">
    <property type="term" value="P:mRNA cis splicing, via spliceosome"/>
    <property type="evidence" value="ECO:0007669"/>
    <property type="project" value="InterPro"/>
</dbReference>
<feature type="coiled-coil region" evidence="9">
    <location>
        <begin position="743"/>
        <end position="770"/>
    </location>
</feature>
<feature type="compositionally biased region" description="Low complexity" evidence="10">
    <location>
        <begin position="355"/>
        <end position="368"/>
    </location>
</feature>
<dbReference type="Pfam" id="PF25432">
    <property type="entry name" value="FF_PRPF40A"/>
    <property type="match status" value="1"/>
</dbReference>
<evidence type="ECO:0000259" key="11">
    <source>
        <dbReference type="PROSITE" id="PS50020"/>
    </source>
</evidence>
<evidence type="ECO:0000256" key="6">
    <source>
        <dbReference type="ARBA" id="ARBA00056384"/>
    </source>
</evidence>
<dbReference type="Pfam" id="PF01846">
    <property type="entry name" value="FF"/>
    <property type="match status" value="5"/>
</dbReference>
<proteinExistence type="inferred from homology"/>
<feature type="domain" description="FF" evidence="12">
    <location>
        <begin position="689"/>
        <end position="752"/>
    </location>
</feature>
<evidence type="ECO:0000256" key="4">
    <source>
        <dbReference type="ARBA" id="ARBA00023187"/>
    </source>
</evidence>
<dbReference type="Proteomes" id="UP001345219">
    <property type="component" value="Chromosome 12"/>
</dbReference>
<reference evidence="13 14" key="1">
    <citation type="journal article" date="2023" name="Hortic Res">
        <title>Pangenome of water caltrop reveals structural variations and asymmetric subgenome divergence after allopolyploidization.</title>
        <authorList>
            <person name="Zhang X."/>
            <person name="Chen Y."/>
            <person name="Wang L."/>
            <person name="Yuan Y."/>
            <person name="Fang M."/>
            <person name="Shi L."/>
            <person name="Lu R."/>
            <person name="Comes H.P."/>
            <person name="Ma Y."/>
            <person name="Chen Y."/>
            <person name="Huang G."/>
            <person name="Zhou Y."/>
            <person name="Zheng Z."/>
            <person name="Qiu Y."/>
        </authorList>
    </citation>
    <scope>NUCLEOTIDE SEQUENCE [LARGE SCALE GENOMIC DNA]</scope>
    <source>
        <tissue evidence="13">Roots</tissue>
    </source>
</reference>
<comment type="subcellular location">
    <subcellularLocation>
        <location evidence="1">Nucleus</location>
    </subcellularLocation>
</comment>
<feature type="domain" description="FF" evidence="12">
    <location>
        <begin position="482"/>
        <end position="536"/>
    </location>
</feature>
<evidence type="ECO:0000256" key="2">
    <source>
        <dbReference type="ARBA" id="ARBA00022664"/>
    </source>
</evidence>
<dbReference type="InterPro" id="IPR036020">
    <property type="entry name" value="WW_dom_sf"/>
</dbReference>
<keyword evidence="9" id="KW-0175">Coiled coil</keyword>
<feature type="domain" description="WW" evidence="11">
    <location>
        <begin position="293"/>
        <end position="326"/>
    </location>
</feature>
<dbReference type="PANTHER" id="PTHR11864:SF33">
    <property type="entry name" value="PRE-MRNA-PROCESSING PROTEIN 40B"/>
    <property type="match status" value="1"/>
</dbReference>
<keyword evidence="4" id="KW-0508">mRNA splicing</keyword>
<evidence type="ECO:0000313" key="14">
    <source>
        <dbReference type="Proteomes" id="UP001345219"/>
    </source>
</evidence>
<evidence type="ECO:0000256" key="1">
    <source>
        <dbReference type="ARBA" id="ARBA00004123"/>
    </source>
</evidence>
<feature type="compositionally biased region" description="Basic residues" evidence="10">
    <location>
        <begin position="981"/>
        <end position="994"/>
    </location>
</feature>
<dbReference type="InterPro" id="IPR002713">
    <property type="entry name" value="FF_domain"/>
</dbReference>
<keyword evidence="2" id="KW-0507">mRNA processing</keyword>
<keyword evidence="3" id="KW-0677">Repeat</keyword>
<evidence type="ECO:0000313" key="13">
    <source>
        <dbReference type="EMBL" id="KAK4747835.1"/>
    </source>
</evidence>
<dbReference type="GO" id="GO:0071004">
    <property type="term" value="C:U2-type prespliceosome"/>
    <property type="evidence" value="ECO:0007669"/>
    <property type="project" value="TreeGrafter"/>
</dbReference>
<feature type="region of interest" description="Disordered" evidence="10">
    <location>
        <begin position="349"/>
        <end position="376"/>
    </location>
</feature>
<dbReference type="PROSITE" id="PS50020">
    <property type="entry name" value="WW_DOMAIN_2"/>
    <property type="match status" value="2"/>
</dbReference>
<dbReference type="SUPFAM" id="SSF81698">
    <property type="entry name" value="FF domain"/>
    <property type="match status" value="5"/>
</dbReference>
<dbReference type="GO" id="GO:0070063">
    <property type="term" value="F:RNA polymerase binding"/>
    <property type="evidence" value="ECO:0007669"/>
    <property type="project" value="UniProtKB-ARBA"/>
</dbReference>
<feature type="domain" description="FF" evidence="12">
    <location>
        <begin position="549"/>
        <end position="604"/>
    </location>
</feature>
<feature type="domain" description="FF" evidence="12">
    <location>
        <begin position="617"/>
        <end position="671"/>
    </location>
</feature>
<dbReference type="Gene3D" id="2.20.70.10">
    <property type="match status" value="2"/>
</dbReference>
<gene>
    <name evidence="13" type="ORF">SAY87_014421</name>
</gene>
<keyword evidence="5" id="KW-0539">Nucleus</keyword>
<feature type="compositionally biased region" description="Basic and acidic residues" evidence="10">
    <location>
        <begin position="1014"/>
        <end position="1023"/>
    </location>
</feature>
<feature type="compositionally biased region" description="Basic and acidic residues" evidence="10">
    <location>
        <begin position="886"/>
        <end position="923"/>
    </location>
</feature>
<dbReference type="FunFam" id="1.10.10.440:FF:000019">
    <property type="entry name" value="Pre-mRNA-processing protein 40A"/>
    <property type="match status" value="1"/>
</dbReference>
<dbReference type="InterPro" id="IPR036517">
    <property type="entry name" value="FF_domain_sf"/>
</dbReference>
<dbReference type="Pfam" id="PF00397">
    <property type="entry name" value="WW"/>
    <property type="match status" value="2"/>
</dbReference>
<dbReference type="PANTHER" id="PTHR11864">
    <property type="entry name" value="PRE-MRNA-PROCESSING PROTEIN PRP40"/>
    <property type="match status" value="1"/>
</dbReference>
<evidence type="ECO:0000256" key="3">
    <source>
        <dbReference type="ARBA" id="ARBA00022737"/>
    </source>
</evidence>
<dbReference type="PROSITE" id="PS01159">
    <property type="entry name" value="WW_DOMAIN_1"/>
    <property type="match status" value="1"/>
</dbReference>
<organism evidence="13 14">
    <name type="scientific">Trapa incisa</name>
    <dbReference type="NCBI Taxonomy" id="236973"/>
    <lineage>
        <taxon>Eukaryota</taxon>
        <taxon>Viridiplantae</taxon>
        <taxon>Streptophyta</taxon>
        <taxon>Embryophyta</taxon>
        <taxon>Tracheophyta</taxon>
        <taxon>Spermatophyta</taxon>
        <taxon>Magnoliopsida</taxon>
        <taxon>eudicotyledons</taxon>
        <taxon>Gunneridae</taxon>
        <taxon>Pentapetalae</taxon>
        <taxon>rosids</taxon>
        <taxon>malvids</taxon>
        <taxon>Myrtales</taxon>
        <taxon>Lythraceae</taxon>
        <taxon>Trapa</taxon>
    </lineage>
</organism>